<gene>
    <name evidence="2" type="ORF">QQS21_006651</name>
</gene>
<proteinExistence type="predicted"/>
<protein>
    <submittedName>
        <fullName evidence="2">Uncharacterized protein</fullName>
    </submittedName>
</protein>
<evidence type="ECO:0000313" key="3">
    <source>
        <dbReference type="Proteomes" id="UP001251528"/>
    </source>
</evidence>
<feature type="compositionally biased region" description="Low complexity" evidence="1">
    <location>
        <begin position="80"/>
        <end position="94"/>
    </location>
</feature>
<sequence length="189" mass="20392">MPQAFTARAPLLLGGDTGSTTPQNHLPELNELLESKWRMVASSSSFWQDQKRDVLVKYDVDSRNGSNGMSVITDSTTYTTTSSSKQSVTKGVSTQSSSNASAYNWRGTGWLRMVTAQWEFVGFGSVGPGDSPVLVLYAQKTIFSPQSLSIYCRDGASISAEDMDLIKTTLTGLEDSALTAEVDKVQSIG</sequence>
<dbReference type="Proteomes" id="UP001251528">
    <property type="component" value="Unassembled WGS sequence"/>
</dbReference>
<reference evidence="2" key="1">
    <citation type="submission" date="2023-06" db="EMBL/GenBank/DDBJ databases">
        <title>Conoideocrella luteorostrata (Hypocreales: Clavicipitaceae), a potential biocontrol fungus for elongate hemlock scale in United States Christmas tree production areas.</title>
        <authorList>
            <person name="Barrett H."/>
            <person name="Lovett B."/>
            <person name="Macias A.M."/>
            <person name="Stajich J.E."/>
            <person name="Kasson M.T."/>
        </authorList>
    </citation>
    <scope>NUCLEOTIDE SEQUENCE</scope>
    <source>
        <strain evidence="2">ARSEF 14590</strain>
    </source>
</reference>
<organism evidence="2 3">
    <name type="scientific">Conoideocrella luteorostrata</name>
    <dbReference type="NCBI Taxonomy" id="1105319"/>
    <lineage>
        <taxon>Eukaryota</taxon>
        <taxon>Fungi</taxon>
        <taxon>Dikarya</taxon>
        <taxon>Ascomycota</taxon>
        <taxon>Pezizomycotina</taxon>
        <taxon>Sordariomycetes</taxon>
        <taxon>Hypocreomycetidae</taxon>
        <taxon>Hypocreales</taxon>
        <taxon>Clavicipitaceae</taxon>
        <taxon>Conoideocrella</taxon>
    </lineage>
</organism>
<dbReference type="EMBL" id="JASWJB010000126">
    <property type="protein sequence ID" value="KAK2595604.1"/>
    <property type="molecule type" value="Genomic_DNA"/>
</dbReference>
<feature type="region of interest" description="Disordered" evidence="1">
    <location>
        <begin position="80"/>
        <end position="99"/>
    </location>
</feature>
<evidence type="ECO:0000313" key="2">
    <source>
        <dbReference type="EMBL" id="KAK2595604.1"/>
    </source>
</evidence>
<evidence type="ECO:0000256" key="1">
    <source>
        <dbReference type="SAM" id="MobiDB-lite"/>
    </source>
</evidence>
<name>A0AAJ0FXR9_9HYPO</name>
<accession>A0AAJ0FXR9</accession>
<keyword evidence="3" id="KW-1185">Reference proteome</keyword>
<dbReference type="AlphaFoldDB" id="A0AAJ0FXR9"/>
<comment type="caution">
    <text evidence="2">The sequence shown here is derived from an EMBL/GenBank/DDBJ whole genome shotgun (WGS) entry which is preliminary data.</text>
</comment>